<evidence type="ECO:0000313" key="2">
    <source>
        <dbReference type="Proteomes" id="UP000006028"/>
    </source>
</evidence>
<dbReference type="HOGENOM" id="CLU_3080046_0_0_9"/>
<accession>E2ZFW8</accession>
<organism evidence="1 2">
    <name type="scientific">Faecalibacterium cf. prausnitzii KLE1255</name>
    <dbReference type="NCBI Taxonomy" id="748224"/>
    <lineage>
        <taxon>Bacteria</taxon>
        <taxon>Bacillati</taxon>
        <taxon>Bacillota</taxon>
        <taxon>Clostridia</taxon>
        <taxon>Eubacteriales</taxon>
        <taxon>Oscillospiraceae</taxon>
        <taxon>Faecalibacterium</taxon>
    </lineage>
</organism>
<dbReference type="Proteomes" id="UP000006028">
    <property type="component" value="Unassembled WGS sequence"/>
</dbReference>
<dbReference type="EMBL" id="AECU01000038">
    <property type="protein sequence ID" value="EFQ07932.1"/>
    <property type="molecule type" value="Genomic_DNA"/>
</dbReference>
<reference evidence="1 2" key="1">
    <citation type="submission" date="2010-08" db="EMBL/GenBank/DDBJ databases">
        <authorList>
            <person name="Weinstock G."/>
            <person name="Sodergren E."/>
            <person name="Clifton S."/>
            <person name="Fulton L."/>
            <person name="Fulton B."/>
            <person name="Courtney L."/>
            <person name="Fronick C."/>
            <person name="Harrison M."/>
            <person name="Strong C."/>
            <person name="Farmer C."/>
            <person name="Delahaunty K."/>
            <person name="Markovic C."/>
            <person name="Hall O."/>
            <person name="Minx P."/>
            <person name="Tomlinson C."/>
            <person name="Mitreva M."/>
            <person name="Hou S."/>
            <person name="Chen J."/>
            <person name="Wollam A."/>
            <person name="Pepin K.H."/>
            <person name="Johnson M."/>
            <person name="Bhonagiri V."/>
            <person name="Zhang X."/>
            <person name="Suruliraj S."/>
            <person name="Warren W."/>
            <person name="Chinwalla A."/>
            <person name="Mardis E.R."/>
            <person name="Wilson R.K."/>
        </authorList>
    </citation>
    <scope>NUCLEOTIDE SEQUENCE [LARGE SCALE GENOMIC DNA]</scope>
    <source>
        <strain evidence="1 2">KLE1255</strain>
    </source>
</reference>
<gene>
    <name evidence="1" type="ORF">HMPREF9436_00552</name>
</gene>
<dbReference type="AlphaFoldDB" id="E2ZFW8"/>
<sequence>MNMSVPPCICLPTHGKNFCFETAPTCRKGSGLLYYFKEYHKPAKREREKGGF</sequence>
<proteinExistence type="predicted"/>
<dbReference type="STRING" id="748224.HMPREF9436_00552"/>
<dbReference type="BioCyc" id="FCF748224-HMP:GTSS-3203-MONOMER"/>
<name>E2ZFW8_9FIRM</name>
<comment type="caution">
    <text evidence="1">The sequence shown here is derived from an EMBL/GenBank/DDBJ whole genome shotgun (WGS) entry which is preliminary data.</text>
</comment>
<evidence type="ECO:0000313" key="1">
    <source>
        <dbReference type="EMBL" id="EFQ07932.1"/>
    </source>
</evidence>
<protein>
    <submittedName>
        <fullName evidence="1">Uncharacterized protein</fullName>
    </submittedName>
</protein>